<dbReference type="InterPro" id="IPR000868">
    <property type="entry name" value="Isochorismatase-like_dom"/>
</dbReference>
<dbReference type="EC" id="4.-.-.-" evidence="2"/>
<sequence length="183" mass="19898">MERFRIKADDTVLLVIDLQEKLMPTMDRREEVYKNTVFLLNVASQYKLPVIVTEQYPRGLGTTVPEIAKALPEGSGLVVKTTFDACGNGLAQALSETGRKTVLVTGCETHVCVYQTVRSLLELGYKVFVAGDAVCSRFPANYQSGLQLMAEMGAVVISAEGAAFDVMQVAGTPEFKVISSLLK</sequence>
<keyword evidence="2" id="KW-0378">Hydrolase</keyword>
<accession>A0A644XT58</accession>
<comment type="caution">
    <text evidence="2">The sequence shown here is derived from an EMBL/GenBank/DDBJ whole genome shotgun (WGS) entry which is preliminary data.</text>
</comment>
<dbReference type="InterPro" id="IPR036380">
    <property type="entry name" value="Isochorismatase-like_sf"/>
</dbReference>
<dbReference type="EMBL" id="VSSQ01002803">
    <property type="protein sequence ID" value="MPM17473.1"/>
    <property type="molecule type" value="Genomic_DNA"/>
</dbReference>
<dbReference type="Gene3D" id="3.40.50.850">
    <property type="entry name" value="Isochorismatase-like"/>
    <property type="match status" value="1"/>
</dbReference>
<dbReference type="GO" id="GO:0016829">
    <property type="term" value="F:lyase activity"/>
    <property type="evidence" value="ECO:0007669"/>
    <property type="project" value="UniProtKB-KW"/>
</dbReference>
<gene>
    <name evidence="2" type="primary">ycaC_3</name>
    <name evidence="2" type="ORF">SDC9_63868</name>
</gene>
<name>A0A644XT58_9ZZZZ</name>
<organism evidence="2">
    <name type="scientific">bioreactor metagenome</name>
    <dbReference type="NCBI Taxonomy" id="1076179"/>
    <lineage>
        <taxon>unclassified sequences</taxon>
        <taxon>metagenomes</taxon>
        <taxon>ecological metagenomes</taxon>
    </lineage>
</organism>
<dbReference type="SUPFAM" id="SSF52499">
    <property type="entry name" value="Isochorismatase-like hydrolases"/>
    <property type="match status" value="1"/>
</dbReference>
<dbReference type="AlphaFoldDB" id="A0A644XT58"/>
<dbReference type="Pfam" id="PF00857">
    <property type="entry name" value="Isochorismatase"/>
    <property type="match status" value="1"/>
</dbReference>
<dbReference type="InterPro" id="IPR050993">
    <property type="entry name" value="Isochorismatase_domain"/>
</dbReference>
<evidence type="ECO:0000259" key="1">
    <source>
        <dbReference type="Pfam" id="PF00857"/>
    </source>
</evidence>
<reference evidence="2" key="1">
    <citation type="submission" date="2019-08" db="EMBL/GenBank/DDBJ databases">
        <authorList>
            <person name="Kucharzyk K."/>
            <person name="Murdoch R.W."/>
            <person name="Higgins S."/>
            <person name="Loffler F."/>
        </authorList>
    </citation>
    <scope>NUCLEOTIDE SEQUENCE</scope>
</reference>
<protein>
    <submittedName>
        <fullName evidence="2">Putative hydrolase YcaC</fullName>
        <ecNumber evidence="2">4.-.-.-</ecNumber>
    </submittedName>
</protein>
<keyword evidence="2" id="KW-0456">Lyase</keyword>
<proteinExistence type="predicted"/>
<evidence type="ECO:0000313" key="2">
    <source>
        <dbReference type="EMBL" id="MPM17473.1"/>
    </source>
</evidence>
<dbReference type="GO" id="GO:0016787">
    <property type="term" value="F:hydrolase activity"/>
    <property type="evidence" value="ECO:0007669"/>
    <property type="project" value="UniProtKB-KW"/>
</dbReference>
<feature type="domain" description="Isochorismatase-like" evidence="1">
    <location>
        <begin position="11"/>
        <end position="160"/>
    </location>
</feature>
<dbReference type="PANTHER" id="PTHR14119">
    <property type="entry name" value="HYDROLASE"/>
    <property type="match status" value="1"/>
</dbReference>
<dbReference type="PANTHER" id="PTHR14119:SF3">
    <property type="entry name" value="ISOCHORISMATASE DOMAIN-CONTAINING PROTEIN 2"/>
    <property type="match status" value="1"/>
</dbReference>